<sequence>MEGAKTADHCEGALEDLRFVLIDHHKLRQEIWTRPARDMLRPFQTFKQFIAQPKVRNIDLKAAKKKEFLDKIASYLPSR</sequence>
<reference evidence="1 2" key="1">
    <citation type="journal article" date="2022" name="bioRxiv">
        <title>Genomics of Preaxostyla Flagellates Illuminates Evolutionary Transitions and the Path Towards Mitochondrial Loss.</title>
        <authorList>
            <person name="Novak L.V.F."/>
            <person name="Treitli S.C."/>
            <person name="Pyrih J."/>
            <person name="Halakuc P."/>
            <person name="Pipaliya S.V."/>
            <person name="Vacek V."/>
            <person name="Brzon O."/>
            <person name="Soukal P."/>
            <person name="Eme L."/>
            <person name="Dacks J.B."/>
            <person name="Karnkowska A."/>
            <person name="Elias M."/>
            <person name="Hampl V."/>
        </authorList>
    </citation>
    <scope>NUCLEOTIDE SEQUENCE [LARGE SCALE GENOMIC DNA]</scope>
    <source>
        <strain evidence="1">NAU3</strain>
        <tissue evidence="1">Gut</tissue>
    </source>
</reference>
<dbReference type="Proteomes" id="UP001281761">
    <property type="component" value="Unassembled WGS sequence"/>
</dbReference>
<organism evidence="1 2">
    <name type="scientific">Blattamonas nauphoetae</name>
    <dbReference type="NCBI Taxonomy" id="2049346"/>
    <lineage>
        <taxon>Eukaryota</taxon>
        <taxon>Metamonada</taxon>
        <taxon>Preaxostyla</taxon>
        <taxon>Oxymonadida</taxon>
        <taxon>Blattamonas</taxon>
    </lineage>
</organism>
<evidence type="ECO:0000313" key="2">
    <source>
        <dbReference type="Proteomes" id="UP001281761"/>
    </source>
</evidence>
<name>A0ABQ9WXP2_9EUKA</name>
<accession>A0ABQ9WXP2</accession>
<comment type="caution">
    <text evidence="1">The sequence shown here is derived from an EMBL/GenBank/DDBJ whole genome shotgun (WGS) entry which is preliminary data.</text>
</comment>
<dbReference type="EMBL" id="JARBJD010000305">
    <property type="protein sequence ID" value="KAK2944285.1"/>
    <property type="molecule type" value="Genomic_DNA"/>
</dbReference>
<keyword evidence="2" id="KW-1185">Reference proteome</keyword>
<evidence type="ECO:0000313" key="1">
    <source>
        <dbReference type="EMBL" id="KAK2944285.1"/>
    </source>
</evidence>
<gene>
    <name evidence="1" type="ORF">BLNAU_20781</name>
</gene>
<proteinExistence type="predicted"/>
<protein>
    <submittedName>
        <fullName evidence="1">Uncharacterized protein</fullName>
    </submittedName>
</protein>